<dbReference type="Gene3D" id="3.30.565.10">
    <property type="entry name" value="Histidine kinase-like ATPase, C-terminal domain"/>
    <property type="match status" value="1"/>
</dbReference>
<dbReference type="InterPro" id="IPR010559">
    <property type="entry name" value="Sig_transdc_His_kin_internal"/>
</dbReference>
<dbReference type="Proteomes" id="UP000236594">
    <property type="component" value="Unassembled WGS sequence"/>
</dbReference>
<feature type="transmembrane region" description="Helical" evidence="1">
    <location>
        <begin position="56"/>
        <end position="78"/>
    </location>
</feature>
<feature type="transmembrane region" description="Helical" evidence="1">
    <location>
        <begin position="132"/>
        <end position="152"/>
    </location>
</feature>
<dbReference type="InterPro" id="IPR036890">
    <property type="entry name" value="HATPase_C_sf"/>
</dbReference>
<keyword evidence="3" id="KW-0808">Transferase</keyword>
<comment type="caution">
    <text evidence="3">The sequence shown here is derived from an EMBL/GenBank/DDBJ whole genome shotgun (WGS) entry which is preliminary data.</text>
</comment>
<dbReference type="OrthoDB" id="9809908at2"/>
<feature type="domain" description="Signal transduction histidine kinase internal region" evidence="2">
    <location>
        <begin position="173"/>
        <end position="248"/>
    </location>
</feature>
<keyword evidence="1" id="KW-0472">Membrane</keyword>
<dbReference type="PANTHER" id="PTHR34220">
    <property type="entry name" value="SENSOR HISTIDINE KINASE YPDA"/>
    <property type="match status" value="1"/>
</dbReference>
<gene>
    <name evidence="3" type="ORF">C1631_008790</name>
</gene>
<dbReference type="EMBL" id="PPED02000002">
    <property type="protein sequence ID" value="PWN70082.1"/>
    <property type="molecule type" value="Genomic_DNA"/>
</dbReference>
<accession>A0A316X8G1</accession>
<dbReference type="SUPFAM" id="SSF55874">
    <property type="entry name" value="ATPase domain of HSP90 chaperone/DNA topoisomerase II/histidine kinase"/>
    <property type="match status" value="1"/>
</dbReference>
<protein>
    <submittedName>
        <fullName evidence="3">Histidine kinase</fullName>
    </submittedName>
</protein>
<name>A0A316X8G1_9FLAO</name>
<dbReference type="GO" id="GO:0000155">
    <property type="term" value="F:phosphorelay sensor kinase activity"/>
    <property type="evidence" value="ECO:0007669"/>
    <property type="project" value="InterPro"/>
</dbReference>
<proteinExistence type="predicted"/>
<organism evidence="3 4">
    <name type="scientific">Chryseobacterium phosphatilyticum</name>
    <dbReference type="NCBI Taxonomy" id="475075"/>
    <lineage>
        <taxon>Bacteria</taxon>
        <taxon>Pseudomonadati</taxon>
        <taxon>Bacteroidota</taxon>
        <taxon>Flavobacteriia</taxon>
        <taxon>Flavobacteriales</taxon>
        <taxon>Weeksellaceae</taxon>
        <taxon>Chryseobacterium group</taxon>
        <taxon>Chryseobacterium</taxon>
    </lineage>
</organism>
<dbReference type="AlphaFoldDB" id="A0A316X8G1"/>
<keyword evidence="4" id="KW-1185">Reference proteome</keyword>
<evidence type="ECO:0000313" key="3">
    <source>
        <dbReference type="EMBL" id="PWN70082.1"/>
    </source>
</evidence>
<dbReference type="InterPro" id="IPR050640">
    <property type="entry name" value="Bact_2-comp_sensor_kinase"/>
</dbReference>
<reference evidence="3 4" key="1">
    <citation type="submission" date="2018-04" db="EMBL/GenBank/DDBJ databases">
        <title>Draft Genome Sequence of Phosphate-Solubilizing Chryseobacterium sp. ISE14 that is a Biocontrol and Plant Growth-Promoting Rhizobacterium Isolated from Cucumber.</title>
        <authorList>
            <person name="Jeong J.-J."/>
            <person name="Sang M.K."/>
            <person name="Choi I.-G."/>
            <person name="Kim K.D."/>
        </authorList>
    </citation>
    <scope>NUCLEOTIDE SEQUENCE [LARGE SCALE GENOMIC DNA]</scope>
    <source>
        <strain evidence="3 4">ISE14</strain>
    </source>
</reference>
<dbReference type="Pfam" id="PF06580">
    <property type="entry name" value="His_kinase"/>
    <property type="match status" value="1"/>
</dbReference>
<sequence length="358" mass="42006">MRTGFPNNPKPYKTFWYQLIVSPRYRVIRHFVLLATVIFIILQSPDEQEFRSPINIWLTIGFFLYFIGCLYLNAYCFVLKFLIKGKFYSYLMLVLGLCVISFILLCVLDIILEPYRLVPSAQENKTEILTGFFEFLIFFGIAMAASSALKLFQHWLQSLEQFYTMEMNNFNLEMNLLKNQVSPHFLFNILNNVHILIEEEPKTASKMLMNLSDLLRYQIYDCESSVFLSADVTFLRDFLELEASRRDDFRFSIDHSGENREIEIPPFLFIPFVENAVKHSYTNSEPSFVEVSFCLKKQELEFTCVNSKPEMNEICSDEHRGIGLENIKRRLSLLYPGRHHLTIENAENCFSVLLLIQL</sequence>
<keyword evidence="1" id="KW-1133">Transmembrane helix</keyword>
<evidence type="ECO:0000259" key="2">
    <source>
        <dbReference type="Pfam" id="PF06580"/>
    </source>
</evidence>
<dbReference type="GO" id="GO:0016020">
    <property type="term" value="C:membrane"/>
    <property type="evidence" value="ECO:0007669"/>
    <property type="project" value="InterPro"/>
</dbReference>
<dbReference type="PANTHER" id="PTHR34220:SF7">
    <property type="entry name" value="SENSOR HISTIDINE KINASE YPDA"/>
    <property type="match status" value="1"/>
</dbReference>
<evidence type="ECO:0000313" key="4">
    <source>
        <dbReference type="Proteomes" id="UP000236594"/>
    </source>
</evidence>
<feature type="transmembrane region" description="Helical" evidence="1">
    <location>
        <begin position="90"/>
        <end position="112"/>
    </location>
</feature>
<keyword evidence="1" id="KW-0812">Transmembrane</keyword>
<evidence type="ECO:0000256" key="1">
    <source>
        <dbReference type="SAM" id="Phobius"/>
    </source>
</evidence>
<feature type="transmembrane region" description="Helical" evidence="1">
    <location>
        <begin position="27"/>
        <end position="44"/>
    </location>
</feature>
<keyword evidence="3" id="KW-0418">Kinase</keyword>